<dbReference type="InterPro" id="IPR023650">
    <property type="entry name" value="Beta-lactam_class-A_AS"/>
</dbReference>
<dbReference type="SUPFAM" id="SSF56601">
    <property type="entry name" value="beta-lactamase/transpeptidase-like"/>
    <property type="match status" value="1"/>
</dbReference>
<keyword evidence="5 6" id="KW-0046">Antibiotic resistance</keyword>
<dbReference type="PROSITE" id="PS00146">
    <property type="entry name" value="BETA_LACTAMASE_A"/>
    <property type="match status" value="1"/>
</dbReference>
<dbReference type="PRINTS" id="PR00118">
    <property type="entry name" value="BLACTAMASEA"/>
</dbReference>
<comment type="catalytic activity">
    <reaction evidence="1 6">
        <text>a beta-lactam + H2O = a substituted beta-amino acid</text>
        <dbReference type="Rhea" id="RHEA:20401"/>
        <dbReference type="ChEBI" id="CHEBI:15377"/>
        <dbReference type="ChEBI" id="CHEBI:35627"/>
        <dbReference type="ChEBI" id="CHEBI:140347"/>
        <dbReference type="EC" id="3.5.2.6"/>
    </reaction>
</comment>
<protein>
    <recommendedName>
        <fullName evidence="3 6">Beta-lactamase</fullName>
        <ecNumber evidence="3 6">3.5.2.6</ecNumber>
    </recommendedName>
</protein>
<comment type="caution">
    <text evidence="9">The sequence shown here is derived from an EMBL/GenBank/DDBJ whole genome shotgun (WGS) entry which is preliminary data.</text>
</comment>
<keyword evidence="4 6" id="KW-0378">Hydrolase</keyword>
<proteinExistence type="inferred from homology"/>
<dbReference type="PATRIC" id="fig|1121939.11.peg.2074"/>
<dbReference type="EMBL" id="ASTJ01000024">
    <property type="protein sequence ID" value="EPC02648.1"/>
    <property type="molecule type" value="Genomic_DNA"/>
</dbReference>
<evidence type="ECO:0000256" key="6">
    <source>
        <dbReference type="RuleBase" id="RU361140"/>
    </source>
</evidence>
<evidence type="ECO:0000256" key="7">
    <source>
        <dbReference type="SAM" id="SignalP"/>
    </source>
</evidence>
<dbReference type="InterPro" id="IPR045155">
    <property type="entry name" value="Beta-lactam_cat"/>
</dbReference>
<dbReference type="OrthoDB" id="9784149at2"/>
<dbReference type="PANTHER" id="PTHR35333">
    <property type="entry name" value="BETA-LACTAMASE"/>
    <property type="match status" value="1"/>
</dbReference>
<dbReference type="NCBIfam" id="NF033103">
    <property type="entry name" value="bla_class_A"/>
    <property type="match status" value="1"/>
</dbReference>
<evidence type="ECO:0000313" key="9">
    <source>
        <dbReference type="EMBL" id="EPC02648.1"/>
    </source>
</evidence>
<dbReference type="GO" id="GO:0046677">
    <property type="term" value="P:response to antibiotic"/>
    <property type="evidence" value="ECO:0007669"/>
    <property type="project" value="UniProtKB-UniRule"/>
</dbReference>
<dbReference type="eggNOG" id="COG2367">
    <property type="taxonomic scope" value="Bacteria"/>
</dbReference>
<evidence type="ECO:0000256" key="5">
    <source>
        <dbReference type="ARBA" id="ARBA00023251"/>
    </source>
</evidence>
<evidence type="ECO:0000256" key="4">
    <source>
        <dbReference type="ARBA" id="ARBA00022801"/>
    </source>
</evidence>
<comment type="similarity">
    <text evidence="2 6">Belongs to the class-A beta-lactamase family.</text>
</comment>
<dbReference type="RefSeq" id="WP_016416584.1">
    <property type="nucleotide sequence ID" value="NZ_AUAB01000002.1"/>
</dbReference>
<evidence type="ECO:0000256" key="3">
    <source>
        <dbReference type="ARBA" id="ARBA00012865"/>
    </source>
</evidence>
<evidence type="ECO:0000256" key="2">
    <source>
        <dbReference type="ARBA" id="ARBA00009009"/>
    </source>
</evidence>
<evidence type="ECO:0000256" key="1">
    <source>
        <dbReference type="ARBA" id="ARBA00001526"/>
    </source>
</evidence>
<dbReference type="Proteomes" id="UP000014463">
    <property type="component" value="Unassembled WGS sequence"/>
</dbReference>
<dbReference type="AlphaFoldDB" id="S2KQ94"/>
<dbReference type="InterPro" id="IPR012338">
    <property type="entry name" value="Beta-lactam/transpept-like"/>
</dbReference>
<dbReference type="EC" id="3.5.2.6" evidence="3 6"/>
<dbReference type="GO" id="GO:0030655">
    <property type="term" value="P:beta-lactam antibiotic catabolic process"/>
    <property type="evidence" value="ECO:0007669"/>
    <property type="project" value="InterPro"/>
</dbReference>
<dbReference type="STRING" id="1121939.L861_09905"/>
<evidence type="ECO:0000313" key="10">
    <source>
        <dbReference type="Proteomes" id="UP000014463"/>
    </source>
</evidence>
<dbReference type="GO" id="GO:0008800">
    <property type="term" value="F:beta-lactamase activity"/>
    <property type="evidence" value="ECO:0007669"/>
    <property type="project" value="UniProtKB-UniRule"/>
</dbReference>
<gene>
    <name evidence="9" type="ORF">L861_09905</name>
</gene>
<organism evidence="9 10">
    <name type="scientific">Litchfieldella anticariensis (strain DSM 16096 / CECT 5854 / CIP 108499 / LMG 22089 / FP35)</name>
    <name type="common">Halomonas anticariensis</name>
    <dbReference type="NCBI Taxonomy" id="1121939"/>
    <lineage>
        <taxon>Bacteria</taxon>
        <taxon>Pseudomonadati</taxon>
        <taxon>Pseudomonadota</taxon>
        <taxon>Gammaproteobacteria</taxon>
        <taxon>Oceanospirillales</taxon>
        <taxon>Halomonadaceae</taxon>
        <taxon>Litchfieldella</taxon>
    </lineage>
</organism>
<sequence>MLTRRKFAALVGSMLASSVIAKPGIVFAADATKDELSRKLTEIEERLRARMGIAILDTETQRQWTQRADERFPMCSTFKLLASAAVLTRVDAGQEDLNRRIRFEASDVVTYSPVTEHRVGGEGMTLAELCEAALTMSDNTAGNILLESLGGPSGVTEFARSLGDSMTRLDRWETELNEAIPGDPRDTTTPAAMTANLRSLILGDRLSQTSRDQLTTWLVSNKTGDARLRAGLPTNWRIGDKTGGGEYGTTNDVAVIWPPSRKPLIVSVYITETEASFDDRNAAIADVGRAVNAMLDA</sequence>
<dbReference type="Pfam" id="PF13354">
    <property type="entry name" value="Beta-lactamase2"/>
    <property type="match status" value="1"/>
</dbReference>
<feature type="domain" description="Beta-lactamase class A catalytic" evidence="8">
    <location>
        <begin position="52"/>
        <end position="269"/>
    </location>
</feature>
<dbReference type="PANTHER" id="PTHR35333:SF3">
    <property type="entry name" value="BETA-LACTAMASE-TYPE TRANSPEPTIDASE FOLD CONTAINING PROTEIN"/>
    <property type="match status" value="1"/>
</dbReference>
<feature type="chain" id="PRO_5004498390" description="Beta-lactamase" evidence="7">
    <location>
        <begin position="29"/>
        <end position="297"/>
    </location>
</feature>
<accession>S2KQ94</accession>
<dbReference type="Gene3D" id="3.40.710.10">
    <property type="entry name" value="DD-peptidase/beta-lactamase superfamily"/>
    <property type="match status" value="1"/>
</dbReference>
<name>S2KQ94_LITA3</name>
<feature type="signal peptide" evidence="7">
    <location>
        <begin position="1"/>
        <end position="28"/>
    </location>
</feature>
<dbReference type="InterPro" id="IPR000871">
    <property type="entry name" value="Beta-lactam_class-A"/>
</dbReference>
<keyword evidence="10" id="KW-1185">Reference proteome</keyword>
<keyword evidence="7" id="KW-0732">Signal</keyword>
<evidence type="ECO:0000259" key="8">
    <source>
        <dbReference type="Pfam" id="PF13354"/>
    </source>
</evidence>
<reference evidence="9 10" key="1">
    <citation type="journal article" date="2013" name="Genome Announc.">
        <title>Draft genome sequence of the moderately halophilic gammaproteobacterium Halomonas anticariensis FP35.</title>
        <authorList>
            <person name="Tahrioui A."/>
            <person name="Quesada E."/>
            <person name="Llamas I."/>
        </authorList>
    </citation>
    <scope>NUCLEOTIDE SEQUENCE [LARGE SCALE GENOMIC DNA]</scope>
    <source>
        <strain evidence="10">DSM 16096 / CECT 5854 / LMG 22089 / FP35</strain>
    </source>
</reference>